<gene>
    <name evidence="1" type="ORF">J2X12_002835</name>
</gene>
<protein>
    <submittedName>
        <fullName evidence="1">Uncharacterized protein</fullName>
    </submittedName>
</protein>
<sequence length="39" mass="4461">MSRDQLQAMIDRVVDDLPELSEEQCRRVALVLHTSGAFM</sequence>
<evidence type="ECO:0000313" key="1">
    <source>
        <dbReference type="EMBL" id="MDR7164797.1"/>
    </source>
</evidence>
<dbReference type="EMBL" id="JAVDWN010000010">
    <property type="protein sequence ID" value="MDR7164797.1"/>
    <property type="molecule type" value="Genomic_DNA"/>
</dbReference>
<dbReference type="AlphaFoldDB" id="A0AAW8NB05"/>
<evidence type="ECO:0000313" key="2">
    <source>
        <dbReference type="Proteomes" id="UP001262032"/>
    </source>
</evidence>
<comment type="caution">
    <text evidence="1">The sequence shown here is derived from an EMBL/GenBank/DDBJ whole genome shotgun (WGS) entry which is preliminary data.</text>
</comment>
<reference evidence="1" key="1">
    <citation type="submission" date="2023-07" db="EMBL/GenBank/DDBJ databases">
        <title>Sorghum-associated microbial communities from plants grown in Nebraska, USA.</title>
        <authorList>
            <person name="Schachtman D."/>
        </authorList>
    </citation>
    <scope>NUCLEOTIDE SEQUENCE</scope>
    <source>
        <strain evidence="1">BE261</strain>
    </source>
</reference>
<accession>A0AAW8NB05</accession>
<dbReference type="Proteomes" id="UP001262032">
    <property type="component" value="Unassembled WGS sequence"/>
</dbReference>
<name>A0AAW8NB05_PSEOX</name>
<organism evidence="1 2">
    <name type="scientific">Pseudarthrobacter oxydans</name>
    <name type="common">Arthrobacter oxydans</name>
    <dbReference type="NCBI Taxonomy" id="1671"/>
    <lineage>
        <taxon>Bacteria</taxon>
        <taxon>Bacillati</taxon>
        <taxon>Actinomycetota</taxon>
        <taxon>Actinomycetes</taxon>
        <taxon>Micrococcales</taxon>
        <taxon>Micrococcaceae</taxon>
        <taxon>Pseudarthrobacter</taxon>
    </lineage>
</organism>
<proteinExistence type="predicted"/>